<evidence type="ECO:0000313" key="3">
    <source>
        <dbReference type="Proteomes" id="UP000806285"/>
    </source>
</evidence>
<evidence type="ECO:0000256" key="1">
    <source>
        <dbReference type="SAM" id="MobiDB-lite"/>
    </source>
</evidence>
<dbReference type="Proteomes" id="UP000806285">
    <property type="component" value="Unassembled WGS sequence"/>
</dbReference>
<feature type="region of interest" description="Disordered" evidence="1">
    <location>
        <begin position="184"/>
        <end position="208"/>
    </location>
</feature>
<evidence type="ECO:0008006" key="4">
    <source>
        <dbReference type="Google" id="ProtNLM"/>
    </source>
</evidence>
<dbReference type="RefSeq" id="WP_193676622.1">
    <property type="nucleotide sequence ID" value="NZ_JADDIV010000003.1"/>
</dbReference>
<name>A0ABR9S3B9_9BURK</name>
<organism evidence="2 3">
    <name type="scientific">Ramlibacter pallidus</name>
    <dbReference type="NCBI Taxonomy" id="2780087"/>
    <lineage>
        <taxon>Bacteria</taxon>
        <taxon>Pseudomonadati</taxon>
        <taxon>Pseudomonadota</taxon>
        <taxon>Betaproteobacteria</taxon>
        <taxon>Burkholderiales</taxon>
        <taxon>Comamonadaceae</taxon>
        <taxon>Ramlibacter</taxon>
    </lineage>
</organism>
<proteinExistence type="predicted"/>
<accession>A0ABR9S3B9</accession>
<protein>
    <recommendedName>
        <fullName evidence="4">DUF4760 domain-containing protein</fullName>
    </recommendedName>
</protein>
<reference evidence="2 3" key="1">
    <citation type="submission" date="2020-10" db="EMBL/GenBank/DDBJ databases">
        <title>Ramlibacter sp. HM2 16S ribosomal RNA gene Genome sequencing and assembly.</title>
        <authorList>
            <person name="Kang M."/>
        </authorList>
    </citation>
    <scope>NUCLEOTIDE SEQUENCE [LARGE SCALE GENOMIC DNA]</scope>
    <source>
        <strain evidence="2 3">HM2</strain>
    </source>
</reference>
<keyword evidence="3" id="KW-1185">Reference proteome</keyword>
<evidence type="ECO:0000313" key="2">
    <source>
        <dbReference type="EMBL" id="MBE7368004.1"/>
    </source>
</evidence>
<gene>
    <name evidence="2" type="ORF">IM787_10530</name>
</gene>
<comment type="caution">
    <text evidence="2">The sequence shown here is derived from an EMBL/GenBank/DDBJ whole genome shotgun (WGS) entry which is preliminary data.</text>
</comment>
<sequence>MTVGLDLLMVALAAMGAFAAWQYVRRRDLDREHHIRSYVFPSGVLETFSRSYPQLEPKDVQLAARALRQFFLVHKRAGGQLVAMPSKVADALWHAFILDTRAYRAFCQRAFGGYFHHIPEGSVMRAADKDRMATWRTWRLACLEENIHPLKATRLPLLFALDAKLNTPGAVVYDPSSFRKPASADGRGGGGCGGSGSDNGCGGGCGGD</sequence>
<dbReference type="EMBL" id="JADDIV010000003">
    <property type="protein sequence ID" value="MBE7368004.1"/>
    <property type="molecule type" value="Genomic_DNA"/>
</dbReference>
<feature type="compositionally biased region" description="Gly residues" evidence="1">
    <location>
        <begin position="186"/>
        <end position="208"/>
    </location>
</feature>